<dbReference type="Pfam" id="PF00561">
    <property type="entry name" value="Abhydrolase_1"/>
    <property type="match status" value="1"/>
</dbReference>
<gene>
    <name evidence="4" type="ORF">SAMD00023353_0303600</name>
</gene>
<reference evidence="4" key="1">
    <citation type="submission" date="2016-03" db="EMBL/GenBank/DDBJ databases">
        <title>Draft genome sequence of Rosellinia necatrix.</title>
        <authorList>
            <person name="Kanematsu S."/>
        </authorList>
    </citation>
    <scope>NUCLEOTIDE SEQUENCE [LARGE SCALE GENOMIC DNA]</scope>
    <source>
        <strain evidence="4">W97</strain>
    </source>
</reference>
<dbReference type="InterPro" id="IPR000073">
    <property type="entry name" value="AB_hydrolase_1"/>
</dbReference>
<dbReference type="GO" id="GO:0006508">
    <property type="term" value="P:proteolysis"/>
    <property type="evidence" value="ECO:0007669"/>
    <property type="project" value="InterPro"/>
</dbReference>
<feature type="domain" description="AB hydrolase-1" evidence="3">
    <location>
        <begin position="67"/>
        <end position="194"/>
    </location>
</feature>
<dbReference type="EMBL" id="DF977448">
    <property type="protein sequence ID" value="GAP86218.1"/>
    <property type="molecule type" value="Genomic_DNA"/>
</dbReference>
<dbReference type="PANTHER" id="PTHR43248">
    <property type="entry name" value="2-SUCCINYL-6-HYDROXY-2,4-CYCLOHEXADIENE-1-CARBOXYLATE SYNTHASE"/>
    <property type="match status" value="1"/>
</dbReference>
<keyword evidence="2" id="KW-0378">Hydrolase</keyword>
<name>A0A1W2TDZ7_ROSNE</name>
<evidence type="ECO:0000256" key="2">
    <source>
        <dbReference type="ARBA" id="ARBA00022801"/>
    </source>
</evidence>
<dbReference type="AlphaFoldDB" id="A0A1W2TDZ7"/>
<comment type="similarity">
    <text evidence="1">Belongs to the peptidase S33 family.</text>
</comment>
<dbReference type="InterPro" id="IPR051601">
    <property type="entry name" value="Serine_prot/Carboxylest_S33"/>
</dbReference>
<dbReference type="Gene3D" id="3.40.50.1820">
    <property type="entry name" value="alpha/beta hydrolase"/>
    <property type="match status" value="1"/>
</dbReference>
<dbReference type="InterPro" id="IPR002410">
    <property type="entry name" value="Peptidase_S33"/>
</dbReference>
<accession>A0A1W2TDZ7</accession>
<dbReference type="OrthoDB" id="1898734at2759"/>
<keyword evidence="5" id="KW-1185">Reference proteome</keyword>
<dbReference type="InterPro" id="IPR029058">
    <property type="entry name" value="AB_hydrolase_fold"/>
</dbReference>
<proteinExistence type="inferred from homology"/>
<evidence type="ECO:0000313" key="4">
    <source>
        <dbReference type="EMBL" id="GAP86218.1"/>
    </source>
</evidence>
<dbReference type="OMA" id="TNEYEHN"/>
<evidence type="ECO:0000256" key="1">
    <source>
        <dbReference type="ARBA" id="ARBA00010088"/>
    </source>
</evidence>
<dbReference type="SUPFAM" id="SSF53474">
    <property type="entry name" value="alpha/beta-Hydrolases"/>
    <property type="match status" value="1"/>
</dbReference>
<organism evidence="4">
    <name type="scientific">Rosellinia necatrix</name>
    <name type="common">White root-rot fungus</name>
    <dbReference type="NCBI Taxonomy" id="77044"/>
    <lineage>
        <taxon>Eukaryota</taxon>
        <taxon>Fungi</taxon>
        <taxon>Dikarya</taxon>
        <taxon>Ascomycota</taxon>
        <taxon>Pezizomycotina</taxon>
        <taxon>Sordariomycetes</taxon>
        <taxon>Xylariomycetidae</taxon>
        <taxon>Xylariales</taxon>
        <taxon>Xylariaceae</taxon>
        <taxon>Rosellinia</taxon>
    </lineage>
</organism>
<sequence>MAPVIARLVSESKPYLVPGKLLVRELWFEVPLDHSKPDGQAIRLFARSAIKYERPIVESNEVIQRPYLLFLQGGPGHGTPAPQDSTLSKHMLDRGYDLLLLDQRGTGLSCPISAATLARVGDPQKQADYLKLFRADTLVKDSEAVRLCLTKDFPPEKKKWSTFGQSFGGMMTMTYLSFAPEGLRECFITGGLASLDKGPEEVYRVTYERTMERNRAYYSKFPQDIQIIKEIAEKIGELGGEEGIRLPAGGSLTVKRLMTLGIHFGMDGGLDLVHNLIVRMKGDLDQFSVFSHATLNALEQDGGWDIAPIYTLLHEPCWCYGPGVAGKWAAERVGQGIQEYQWLQSGWPGPASLGDKPLFFSGEMIFPFHFETCSELTKMKETAHILAHYDEWPSLYDIEQLGRNEVPVYAASYNDMYVDAGLARVTASRIKGIKVFETNVLFHSALRVKPDEVFRELLALRDDTID</sequence>
<dbReference type="PRINTS" id="PR00793">
    <property type="entry name" value="PROAMNOPTASE"/>
</dbReference>
<evidence type="ECO:0000313" key="5">
    <source>
        <dbReference type="Proteomes" id="UP000054516"/>
    </source>
</evidence>
<dbReference type="STRING" id="77044.A0A1W2TDZ7"/>
<dbReference type="GO" id="GO:0008233">
    <property type="term" value="F:peptidase activity"/>
    <property type="evidence" value="ECO:0007669"/>
    <property type="project" value="InterPro"/>
</dbReference>
<evidence type="ECO:0000259" key="3">
    <source>
        <dbReference type="Pfam" id="PF00561"/>
    </source>
</evidence>
<dbReference type="PANTHER" id="PTHR43248:SF2">
    <property type="entry name" value="PROLYL AMINOPEPTIDASE"/>
    <property type="match status" value="1"/>
</dbReference>
<protein>
    <submittedName>
        <fullName evidence="4">Putative proline iminopeptidase</fullName>
    </submittedName>
</protein>
<dbReference type="Proteomes" id="UP000054516">
    <property type="component" value="Unassembled WGS sequence"/>
</dbReference>